<evidence type="ECO:0000256" key="1">
    <source>
        <dbReference type="ARBA" id="ARBA00023002"/>
    </source>
</evidence>
<dbReference type="InterPro" id="IPR013328">
    <property type="entry name" value="6PGD_dom2"/>
</dbReference>
<dbReference type="PIRSF" id="PIRSF000103">
    <property type="entry name" value="HIBADH"/>
    <property type="match status" value="1"/>
</dbReference>
<dbReference type="EMBL" id="QGGV01000002">
    <property type="protein sequence ID" value="PWK57388.1"/>
    <property type="molecule type" value="Genomic_DNA"/>
</dbReference>
<accession>A0A316G944</accession>
<gene>
    <name evidence="5" type="ORF">C8D95_10230</name>
</gene>
<dbReference type="Pfam" id="PF09130">
    <property type="entry name" value="DUF1932"/>
    <property type="match status" value="1"/>
</dbReference>
<dbReference type="Gene3D" id="1.10.1040.10">
    <property type="entry name" value="N-(1-d-carboxylethyl)-l-norvaline Dehydrogenase, domain 2"/>
    <property type="match status" value="1"/>
</dbReference>
<keyword evidence="1" id="KW-0560">Oxidoreductase</keyword>
<dbReference type="AlphaFoldDB" id="A0A316G944"/>
<name>A0A316G944_9RHOB</name>
<feature type="domain" description="Phosphogluconate dehydrogenase NAD-binding putative C-terminal" evidence="4">
    <location>
        <begin position="201"/>
        <end position="271"/>
    </location>
</feature>
<evidence type="ECO:0000259" key="4">
    <source>
        <dbReference type="Pfam" id="PF09130"/>
    </source>
</evidence>
<feature type="domain" description="6-phosphogluconate dehydrogenase NADP-binding" evidence="3">
    <location>
        <begin position="45"/>
        <end position="133"/>
    </location>
</feature>
<dbReference type="GO" id="GO:0016491">
    <property type="term" value="F:oxidoreductase activity"/>
    <property type="evidence" value="ECO:0007669"/>
    <property type="project" value="UniProtKB-KW"/>
</dbReference>
<proteinExistence type="predicted"/>
<dbReference type="InterPro" id="IPR006115">
    <property type="entry name" value="6PGDH_NADP-bd"/>
</dbReference>
<organism evidence="5 6">
    <name type="scientific">Silicimonas algicola</name>
    <dbReference type="NCBI Taxonomy" id="1826607"/>
    <lineage>
        <taxon>Bacteria</taxon>
        <taxon>Pseudomonadati</taxon>
        <taxon>Pseudomonadota</taxon>
        <taxon>Alphaproteobacteria</taxon>
        <taxon>Rhodobacterales</taxon>
        <taxon>Paracoccaceae</taxon>
    </lineage>
</organism>
<evidence type="ECO:0000256" key="2">
    <source>
        <dbReference type="PIRSR" id="PIRSR000103-1"/>
    </source>
</evidence>
<keyword evidence="6" id="KW-1185">Reference proteome</keyword>
<reference evidence="5 6" key="1">
    <citation type="submission" date="2018-05" db="EMBL/GenBank/DDBJ databases">
        <title>Genomic Encyclopedia of Type Strains, Phase IV (KMG-IV): sequencing the most valuable type-strain genomes for metagenomic binning, comparative biology and taxonomic classification.</title>
        <authorList>
            <person name="Goeker M."/>
        </authorList>
    </citation>
    <scope>NUCLEOTIDE SEQUENCE [LARGE SCALE GENOMIC DNA]</scope>
    <source>
        <strain evidence="5 6">DSM 103371</strain>
    </source>
</reference>
<protein>
    <submittedName>
        <fullName evidence="5">3-hydroxyisobutyrate dehydrogenase-like beta-hydroxyacid dehydrogenase</fullName>
    </submittedName>
</protein>
<dbReference type="InterPro" id="IPR015814">
    <property type="entry name" value="Pgluconate_DH_NAD-bd_C"/>
</dbReference>
<evidence type="ECO:0000259" key="3">
    <source>
        <dbReference type="Pfam" id="PF03446"/>
    </source>
</evidence>
<feature type="active site" evidence="2">
    <location>
        <position position="180"/>
    </location>
</feature>
<dbReference type="Proteomes" id="UP000245390">
    <property type="component" value="Unassembled WGS sequence"/>
</dbReference>
<dbReference type="SUPFAM" id="SSF48179">
    <property type="entry name" value="6-phosphogluconate dehydrogenase C-terminal domain-like"/>
    <property type="match status" value="1"/>
</dbReference>
<evidence type="ECO:0000313" key="6">
    <source>
        <dbReference type="Proteomes" id="UP000245390"/>
    </source>
</evidence>
<dbReference type="InterPro" id="IPR015815">
    <property type="entry name" value="HIBADH-related"/>
</dbReference>
<dbReference type="KEGG" id="salo:EF888_14000"/>
<dbReference type="Gene3D" id="3.40.50.720">
    <property type="entry name" value="NAD(P)-binding Rossmann-like Domain"/>
    <property type="match status" value="1"/>
</dbReference>
<sequence length="295" mass="31194">MTAPANRPTGVTFIGFGEAATAFLSGWGGERPQDVRAYDVKTDNDTTREAMADRYAEHSVAGVVSPGAALDGASVVFCVVTADQALAAAEAAAPSLQPGTLWFDCNSCAPGTKRRAAEVIQAAGGRYVDVAVMAPVYPKRHHVPLLIAGPHAEAGEAVLLALDMKPRIAGDDVGRASSIKMLRSVMIKGMEALVAECFLSARRAGVDAEVIASLEASDPDIAWRERGAYNLERMMVHGIRRAAELREVARTVEELGLGGAMAAATAEWEQRIGELRADPGEDELSARSDLLLARL</sequence>
<dbReference type="OrthoDB" id="4333at2"/>
<dbReference type="Pfam" id="PF03446">
    <property type="entry name" value="NAD_binding_2"/>
    <property type="match status" value="1"/>
</dbReference>
<dbReference type="GO" id="GO:0050661">
    <property type="term" value="F:NADP binding"/>
    <property type="evidence" value="ECO:0007669"/>
    <property type="project" value="InterPro"/>
</dbReference>
<dbReference type="InterPro" id="IPR036291">
    <property type="entry name" value="NAD(P)-bd_dom_sf"/>
</dbReference>
<evidence type="ECO:0000313" key="5">
    <source>
        <dbReference type="EMBL" id="PWK57388.1"/>
    </source>
</evidence>
<dbReference type="RefSeq" id="WP_109758006.1">
    <property type="nucleotide sequence ID" value="NZ_CP034588.1"/>
</dbReference>
<comment type="caution">
    <text evidence="5">The sequence shown here is derived from an EMBL/GenBank/DDBJ whole genome shotgun (WGS) entry which is preliminary data.</text>
</comment>
<dbReference type="InterPro" id="IPR008927">
    <property type="entry name" value="6-PGluconate_DH-like_C_sf"/>
</dbReference>
<dbReference type="SUPFAM" id="SSF51735">
    <property type="entry name" value="NAD(P)-binding Rossmann-fold domains"/>
    <property type="match status" value="1"/>
</dbReference>